<sequence>MAEKLLRHDLIVIDELGYLPFSQPGGQLLFHLISKLYENTSLLITTNLAFADWPQVFGDAKMTTAMLDRLTHHCDIIETGNTSWRFKNRS</sequence>
<comment type="caution">
    <text evidence="2">The sequence shown here is derived from an EMBL/GenBank/DDBJ whole genome shotgun (WGS) entry which is preliminary data.</text>
</comment>
<feature type="domain" description="IstB-like ATP-binding" evidence="1">
    <location>
        <begin position="3"/>
        <end position="90"/>
    </location>
</feature>
<dbReference type="Gene3D" id="3.40.50.300">
    <property type="entry name" value="P-loop containing nucleotide triphosphate hydrolases"/>
    <property type="match status" value="1"/>
</dbReference>
<name>A0A562N8A1_9HYPH</name>
<organism evidence="2 3">
    <name type="scientific">Mesorhizobium tianshanense</name>
    <dbReference type="NCBI Taxonomy" id="39844"/>
    <lineage>
        <taxon>Bacteria</taxon>
        <taxon>Pseudomonadati</taxon>
        <taxon>Pseudomonadota</taxon>
        <taxon>Alphaproteobacteria</taxon>
        <taxon>Hyphomicrobiales</taxon>
        <taxon>Phyllobacteriaceae</taxon>
        <taxon>Mesorhizobium</taxon>
    </lineage>
</organism>
<reference evidence="2 3" key="1">
    <citation type="journal article" date="2015" name="Stand. Genomic Sci.">
        <title>Genomic Encyclopedia of Bacterial and Archaeal Type Strains, Phase III: the genomes of soil and plant-associated and newly described type strains.</title>
        <authorList>
            <person name="Whitman W.B."/>
            <person name="Woyke T."/>
            <person name="Klenk H.P."/>
            <person name="Zhou Y."/>
            <person name="Lilburn T.G."/>
            <person name="Beck B.J."/>
            <person name="De Vos P."/>
            <person name="Vandamme P."/>
            <person name="Eisen J.A."/>
            <person name="Garrity G."/>
            <person name="Hugenholtz P."/>
            <person name="Kyrpides N.C."/>
        </authorList>
    </citation>
    <scope>NUCLEOTIDE SEQUENCE [LARGE SCALE GENOMIC DNA]</scope>
    <source>
        <strain evidence="2 3">CGMCC 1.2546</strain>
    </source>
</reference>
<dbReference type="SUPFAM" id="SSF52540">
    <property type="entry name" value="P-loop containing nucleoside triphosphate hydrolases"/>
    <property type="match status" value="1"/>
</dbReference>
<evidence type="ECO:0000313" key="2">
    <source>
        <dbReference type="EMBL" id="TWI28366.1"/>
    </source>
</evidence>
<dbReference type="Pfam" id="PF01695">
    <property type="entry name" value="IstB_IS21"/>
    <property type="match status" value="1"/>
</dbReference>
<dbReference type="InterPro" id="IPR027417">
    <property type="entry name" value="P-loop_NTPase"/>
</dbReference>
<keyword evidence="3" id="KW-1185">Reference proteome</keyword>
<dbReference type="InterPro" id="IPR002611">
    <property type="entry name" value="IstB_ATP-bd"/>
</dbReference>
<dbReference type="AlphaFoldDB" id="A0A562N8A1"/>
<proteinExistence type="predicted"/>
<dbReference type="GO" id="GO:0005524">
    <property type="term" value="F:ATP binding"/>
    <property type="evidence" value="ECO:0007669"/>
    <property type="project" value="InterPro"/>
</dbReference>
<accession>A0A562N8A1</accession>
<dbReference type="EMBL" id="VLKT01000038">
    <property type="protein sequence ID" value="TWI28366.1"/>
    <property type="molecule type" value="Genomic_DNA"/>
</dbReference>
<protein>
    <submittedName>
        <fullName evidence="2">IstB-like ATP binding protein</fullName>
    </submittedName>
</protein>
<dbReference type="Proteomes" id="UP000317122">
    <property type="component" value="Unassembled WGS sequence"/>
</dbReference>
<evidence type="ECO:0000259" key="1">
    <source>
        <dbReference type="Pfam" id="PF01695"/>
    </source>
</evidence>
<gene>
    <name evidence="2" type="ORF">IQ26_05244</name>
</gene>
<evidence type="ECO:0000313" key="3">
    <source>
        <dbReference type="Proteomes" id="UP000317122"/>
    </source>
</evidence>